<evidence type="ECO:0000256" key="6">
    <source>
        <dbReference type="SAM" id="Phobius"/>
    </source>
</evidence>
<dbReference type="STRING" id="1051891.A0A0C3Q7W4"/>
<feature type="transmembrane region" description="Helical" evidence="6">
    <location>
        <begin position="77"/>
        <end position="96"/>
    </location>
</feature>
<keyword evidence="3 6" id="KW-1133">Transmembrane helix</keyword>
<keyword evidence="4 6" id="KW-0472">Membrane</keyword>
<proteinExistence type="predicted"/>
<dbReference type="PANTHER" id="PTHR36460">
    <property type="entry name" value="UPF0132 DOMAIN PROTEIN (AFU_ORTHOLOGUE AFUA_3G10255)"/>
    <property type="match status" value="1"/>
</dbReference>
<reference evidence="8" key="2">
    <citation type="submission" date="2015-01" db="EMBL/GenBank/DDBJ databases">
        <title>Evolutionary Origins and Diversification of the Mycorrhizal Mutualists.</title>
        <authorList>
            <consortium name="DOE Joint Genome Institute"/>
            <consortium name="Mycorrhizal Genomics Consortium"/>
            <person name="Kohler A."/>
            <person name="Kuo A."/>
            <person name="Nagy L.G."/>
            <person name="Floudas D."/>
            <person name="Copeland A."/>
            <person name="Barry K.W."/>
            <person name="Cichocki N."/>
            <person name="Veneault-Fourrey C."/>
            <person name="LaButti K."/>
            <person name="Lindquist E.A."/>
            <person name="Lipzen A."/>
            <person name="Lundell T."/>
            <person name="Morin E."/>
            <person name="Murat C."/>
            <person name="Riley R."/>
            <person name="Ohm R."/>
            <person name="Sun H."/>
            <person name="Tunlid A."/>
            <person name="Henrissat B."/>
            <person name="Grigoriev I.V."/>
            <person name="Hibbett D.S."/>
            <person name="Martin F."/>
        </authorList>
    </citation>
    <scope>NUCLEOTIDE SEQUENCE [LARGE SCALE GENOMIC DNA]</scope>
    <source>
        <strain evidence="8">MUT 4182</strain>
    </source>
</reference>
<dbReference type="HOGENOM" id="CLU_095018_1_1_1"/>
<dbReference type="Proteomes" id="UP000054248">
    <property type="component" value="Unassembled WGS sequence"/>
</dbReference>
<dbReference type="EMBL" id="KN823036">
    <property type="protein sequence ID" value="KIO25780.1"/>
    <property type="molecule type" value="Genomic_DNA"/>
</dbReference>
<sequence length="180" mass="19613">MSSTPTRPAFPAHQSSNFVSPQGGSSGYASTSYQAGGIPDWGNSAGSGGSGGLGHDAEAQEGRINEWETRFGWRVDVIAATAYLGGPITALIFLILETHSDYIRFHSYQSALLTTPLILLRLFLGLVHFPGFFLTLLTLFIVGSILFMAYRAYQDASQGSLERYHLPFIGEFADRWVGEE</sequence>
<name>A0A0C3Q7W4_9AGAM</name>
<accession>A0A0C3Q7W4</accession>
<evidence type="ECO:0000256" key="5">
    <source>
        <dbReference type="SAM" id="MobiDB-lite"/>
    </source>
</evidence>
<feature type="compositionally biased region" description="Polar residues" evidence="5">
    <location>
        <begin position="13"/>
        <end position="23"/>
    </location>
</feature>
<evidence type="ECO:0000256" key="3">
    <source>
        <dbReference type="ARBA" id="ARBA00022989"/>
    </source>
</evidence>
<evidence type="ECO:0000313" key="8">
    <source>
        <dbReference type="Proteomes" id="UP000054248"/>
    </source>
</evidence>
<evidence type="ECO:0000256" key="1">
    <source>
        <dbReference type="ARBA" id="ARBA00004141"/>
    </source>
</evidence>
<feature type="transmembrane region" description="Helical" evidence="6">
    <location>
        <begin position="132"/>
        <end position="153"/>
    </location>
</feature>
<feature type="region of interest" description="Disordered" evidence="5">
    <location>
        <begin position="1"/>
        <end position="23"/>
    </location>
</feature>
<keyword evidence="2 6" id="KW-0812">Transmembrane</keyword>
<comment type="subcellular location">
    <subcellularLocation>
        <location evidence="1">Membrane</location>
        <topology evidence="1">Multi-pass membrane protein</topology>
    </subcellularLocation>
</comment>
<dbReference type="GO" id="GO:0016020">
    <property type="term" value="C:membrane"/>
    <property type="evidence" value="ECO:0007669"/>
    <property type="project" value="UniProtKB-SubCell"/>
</dbReference>
<gene>
    <name evidence="7" type="ORF">M407DRAFT_24935</name>
</gene>
<evidence type="ECO:0000313" key="7">
    <source>
        <dbReference type="EMBL" id="KIO25780.1"/>
    </source>
</evidence>
<dbReference type="PANTHER" id="PTHR36460:SF1">
    <property type="entry name" value="UPF0132 DOMAIN PROTEIN (AFU_ORTHOLOGUE AFUA_3G10255)"/>
    <property type="match status" value="1"/>
</dbReference>
<keyword evidence="8" id="KW-1185">Reference proteome</keyword>
<evidence type="ECO:0000256" key="2">
    <source>
        <dbReference type="ARBA" id="ARBA00022692"/>
    </source>
</evidence>
<reference evidence="7 8" key="1">
    <citation type="submission" date="2014-04" db="EMBL/GenBank/DDBJ databases">
        <authorList>
            <consortium name="DOE Joint Genome Institute"/>
            <person name="Kuo A."/>
            <person name="Girlanda M."/>
            <person name="Perotto S."/>
            <person name="Kohler A."/>
            <person name="Nagy L.G."/>
            <person name="Floudas D."/>
            <person name="Copeland A."/>
            <person name="Barry K.W."/>
            <person name="Cichocki N."/>
            <person name="Veneault-Fourrey C."/>
            <person name="LaButti K."/>
            <person name="Lindquist E.A."/>
            <person name="Lipzen A."/>
            <person name="Lundell T."/>
            <person name="Morin E."/>
            <person name="Murat C."/>
            <person name="Sun H."/>
            <person name="Tunlid A."/>
            <person name="Henrissat B."/>
            <person name="Grigoriev I.V."/>
            <person name="Hibbett D.S."/>
            <person name="Martin F."/>
            <person name="Nordberg H.P."/>
            <person name="Cantor M.N."/>
            <person name="Hua S.X."/>
        </authorList>
    </citation>
    <scope>NUCLEOTIDE SEQUENCE [LARGE SCALE GENOMIC DNA]</scope>
    <source>
        <strain evidence="7 8">MUT 4182</strain>
    </source>
</reference>
<organism evidence="7 8">
    <name type="scientific">Tulasnella calospora MUT 4182</name>
    <dbReference type="NCBI Taxonomy" id="1051891"/>
    <lineage>
        <taxon>Eukaryota</taxon>
        <taxon>Fungi</taxon>
        <taxon>Dikarya</taxon>
        <taxon>Basidiomycota</taxon>
        <taxon>Agaricomycotina</taxon>
        <taxon>Agaricomycetes</taxon>
        <taxon>Cantharellales</taxon>
        <taxon>Tulasnellaceae</taxon>
        <taxon>Tulasnella</taxon>
    </lineage>
</organism>
<protein>
    <submittedName>
        <fullName evidence="7">Uncharacterized protein</fullName>
    </submittedName>
</protein>
<dbReference type="AlphaFoldDB" id="A0A0C3Q7W4"/>
<evidence type="ECO:0000256" key="4">
    <source>
        <dbReference type="ARBA" id="ARBA00023136"/>
    </source>
</evidence>
<dbReference type="OrthoDB" id="5546837at2759"/>